<dbReference type="PANTHER" id="PTHR42935">
    <property type="entry name" value="SLR0930 PROTEIN"/>
    <property type="match status" value="1"/>
</dbReference>
<dbReference type="InterPro" id="IPR027417">
    <property type="entry name" value="P-loop_NTPase"/>
</dbReference>
<dbReference type="SMART" id="SM00382">
    <property type="entry name" value="AAA"/>
    <property type="match status" value="1"/>
</dbReference>
<organism evidence="2 3">
    <name type="scientific">Anaerotignum lactatifermentans</name>
    <dbReference type="NCBI Taxonomy" id="160404"/>
    <lineage>
        <taxon>Bacteria</taxon>
        <taxon>Bacillati</taxon>
        <taxon>Bacillota</taxon>
        <taxon>Clostridia</taxon>
        <taxon>Lachnospirales</taxon>
        <taxon>Anaerotignaceae</taxon>
        <taxon>Anaerotignum</taxon>
    </lineage>
</organism>
<dbReference type="RefSeq" id="WP_205132424.1">
    <property type="nucleotide sequence ID" value="NZ_JACSNT010000001.1"/>
</dbReference>
<keyword evidence="2" id="KW-0067">ATP-binding</keyword>
<reference evidence="2 3" key="1">
    <citation type="journal article" date="2021" name="Sci. Rep.">
        <title>The distribution of antibiotic resistance genes in chicken gut microbiota commensals.</title>
        <authorList>
            <person name="Juricova H."/>
            <person name="Matiasovicova J."/>
            <person name="Kubasova T."/>
            <person name="Cejkova D."/>
            <person name="Rychlik I."/>
        </authorList>
    </citation>
    <scope>NUCLEOTIDE SEQUENCE [LARGE SCALE GENOMIC DNA]</scope>
    <source>
        <strain evidence="2 3">An431b</strain>
    </source>
</reference>
<comment type="caution">
    <text evidence="2">The sequence shown here is derived from an EMBL/GenBank/DDBJ whole genome shotgun (WGS) entry which is preliminary data.</text>
</comment>
<sequence>MKRTKEPYREYYQELRALTVFRDLLSLPLFQKLMALLDAADQMEKLPSPAHTAQTAEAYCDFAAELYAYPPEKGDFLSANFSRILRTLVLDSENCYMRAKASGHETAAPIETRLQQELDFLQRLSSLSDQSFCDSLESGGWETSLPHWNTSPISLAEDYYRRIELLPQTGWGIFASCHTFLFDERGLVPVRHPDLQSLSELSGYERERTQVLRNTENFMDGGTASNVLLYGDAGTGKSSTIKAIANSLKNRGLRLVEVKKNQLYRIPDLLDQLSGNPLKFILFIDDLSFSGNDDNFAALKAILEGGVAACGKNVLIYATSNRRHLVKETMTERQGDELYLNDTLQETMSLAARFGLTITFQKPGKDAYLSIVRDLAKQYGLEMDDEELCIKAEAYAIRSNGRSPRTAKHFVELQKAGL</sequence>
<dbReference type="SUPFAM" id="SSF52540">
    <property type="entry name" value="P-loop containing nucleoside triphosphate hydrolases"/>
    <property type="match status" value="1"/>
</dbReference>
<evidence type="ECO:0000259" key="1">
    <source>
        <dbReference type="SMART" id="SM00382"/>
    </source>
</evidence>
<accession>A0ABS2G860</accession>
<name>A0ABS2G860_9FIRM</name>
<gene>
    <name evidence="2" type="ORF">H9X83_00610</name>
</gene>
<dbReference type="InterPro" id="IPR008533">
    <property type="entry name" value="DUF815"/>
</dbReference>
<protein>
    <submittedName>
        <fullName evidence="2">ATP-binding protein</fullName>
    </submittedName>
</protein>
<dbReference type="EMBL" id="JACSNV010000001">
    <property type="protein sequence ID" value="MBM6876664.1"/>
    <property type="molecule type" value="Genomic_DNA"/>
</dbReference>
<evidence type="ECO:0000313" key="2">
    <source>
        <dbReference type="EMBL" id="MBM6876664.1"/>
    </source>
</evidence>
<feature type="domain" description="AAA+ ATPase" evidence="1">
    <location>
        <begin position="223"/>
        <end position="340"/>
    </location>
</feature>
<dbReference type="Proteomes" id="UP000729290">
    <property type="component" value="Unassembled WGS sequence"/>
</dbReference>
<proteinExistence type="predicted"/>
<dbReference type="Gene3D" id="3.40.50.300">
    <property type="entry name" value="P-loop containing nucleotide triphosphate hydrolases"/>
    <property type="match status" value="1"/>
</dbReference>
<dbReference type="CDD" id="cd00009">
    <property type="entry name" value="AAA"/>
    <property type="match status" value="1"/>
</dbReference>
<keyword evidence="2" id="KW-0547">Nucleotide-binding</keyword>
<dbReference type="GO" id="GO:0005524">
    <property type="term" value="F:ATP binding"/>
    <property type="evidence" value="ECO:0007669"/>
    <property type="project" value="UniProtKB-KW"/>
</dbReference>
<evidence type="ECO:0000313" key="3">
    <source>
        <dbReference type="Proteomes" id="UP000729290"/>
    </source>
</evidence>
<dbReference type="Pfam" id="PF05673">
    <property type="entry name" value="DUF815"/>
    <property type="match status" value="1"/>
</dbReference>
<dbReference type="PANTHER" id="PTHR42935:SF1">
    <property type="entry name" value="SLR0930 PROTEIN"/>
    <property type="match status" value="1"/>
</dbReference>
<keyword evidence="3" id="KW-1185">Reference proteome</keyword>
<dbReference type="InterPro" id="IPR003593">
    <property type="entry name" value="AAA+_ATPase"/>
</dbReference>